<name>F4RB52_MELLP</name>
<dbReference type="HOGENOM" id="CLU_900404_0_0_1"/>
<accession>F4RB52</accession>
<gene>
    <name evidence="2" type="ORF">MELLADRAFT_60546</name>
</gene>
<protein>
    <recommendedName>
        <fullName evidence="4">No apical meristem-associated C-terminal domain-containing protein</fullName>
    </recommendedName>
</protein>
<dbReference type="Proteomes" id="UP000001072">
    <property type="component" value="Unassembled WGS sequence"/>
</dbReference>
<feature type="compositionally biased region" description="Basic and acidic residues" evidence="1">
    <location>
        <begin position="101"/>
        <end position="110"/>
    </location>
</feature>
<organism evidence="3">
    <name type="scientific">Melampsora larici-populina (strain 98AG31 / pathotype 3-4-7)</name>
    <name type="common">Poplar leaf rust fungus</name>
    <dbReference type="NCBI Taxonomy" id="747676"/>
    <lineage>
        <taxon>Eukaryota</taxon>
        <taxon>Fungi</taxon>
        <taxon>Dikarya</taxon>
        <taxon>Basidiomycota</taxon>
        <taxon>Pucciniomycotina</taxon>
        <taxon>Pucciniomycetes</taxon>
        <taxon>Pucciniales</taxon>
        <taxon>Melampsoraceae</taxon>
        <taxon>Melampsora</taxon>
    </lineage>
</organism>
<dbReference type="EMBL" id="GL883095">
    <property type="protein sequence ID" value="EGG10343.1"/>
    <property type="molecule type" value="Genomic_DNA"/>
</dbReference>
<evidence type="ECO:0008006" key="4">
    <source>
        <dbReference type="Google" id="ProtNLM"/>
    </source>
</evidence>
<feature type="compositionally biased region" description="Low complexity" evidence="1">
    <location>
        <begin position="85"/>
        <end position="100"/>
    </location>
</feature>
<sequence>MTPKHSKPVSQPSENDMDNVINPHLDDNKGLIHSMNKGPTNNTANPTPFPSVHNSPKDTYNRLLSPLTSELDQIINDFASHHTSPIASHHASPIASIPSSHHSDDFHPLSDTRSPSPLPPEKKNIPSIKQAVKATKKCKACTDAIANRPMKPLAPIDDSRPRRKNPAATIIGNRDEERFSFLDRKAEAREKRESSRLDVKEARELKKDKAENSLGEKNLIWEKEKFKSKALSLQLHQTSKATMEAEKADKDIAWQREKFTLENNLLMKAEEARVETERIKIRQEVMESCHEKNMSPAAIKDYLDLMFAK</sequence>
<dbReference type="GeneID" id="18929563"/>
<feature type="region of interest" description="Disordered" evidence="1">
    <location>
        <begin position="85"/>
        <end position="124"/>
    </location>
</feature>
<evidence type="ECO:0000256" key="1">
    <source>
        <dbReference type="SAM" id="MobiDB-lite"/>
    </source>
</evidence>
<dbReference type="InParanoid" id="F4RB52"/>
<evidence type="ECO:0000313" key="3">
    <source>
        <dbReference type="Proteomes" id="UP000001072"/>
    </source>
</evidence>
<dbReference type="KEGG" id="mlr:MELLADRAFT_60546"/>
<evidence type="ECO:0000313" key="2">
    <source>
        <dbReference type="EMBL" id="EGG10343.1"/>
    </source>
</evidence>
<keyword evidence="3" id="KW-1185">Reference proteome</keyword>
<reference evidence="3" key="1">
    <citation type="journal article" date="2011" name="Proc. Natl. Acad. Sci. U.S.A.">
        <title>Obligate biotrophy features unraveled by the genomic analysis of rust fungi.</title>
        <authorList>
            <person name="Duplessis S."/>
            <person name="Cuomo C.A."/>
            <person name="Lin Y.-C."/>
            <person name="Aerts A."/>
            <person name="Tisserant E."/>
            <person name="Veneault-Fourrey C."/>
            <person name="Joly D.L."/>
            <person name="Hacquard S."/>
            <person name="Amselem J."/>
            <person name="Cantarel B.L."/>
            <person name="Chiu R."/>
            <person name="Coutinho P.M."/>
            <person name="Feau N."/>
            <person name="Field M."/>
            <person name="Frey P."/>
            <person name="Gelhaye E."/>
            <person name="Goldberg J."/>
            <person name="Grabherr M.G."/>
            <person name="Kodira C.D."/>
            <person name="Kohler A."/>
            <person name="Kuees U."/>
            <person name="Lindquist E.A."/>
            <person name="Lucas S.M."/>
            <person name="Mago R."/>
            <person name="Mauceli E."/>
            <person name="Morin E."/>
            <person name="Murat C."/>
            <person name="Pangilinan J.L."/>
            <person name="Park R."/>
            <person name="Pearson M."/>
            <person name="Quesneville H."/>
            <person name="Rouhier N."/>
            <person name="Sakthikumar S."/>
            <person name="Salamov A.A."/>
            <person name="Schmutz J."/>
            <person name="Selles B."/>
            <person name="Shapiro H."/>
            <person name="Tanguay P."/>
            <person name="Tuskan G.A."/>
            <person name="Henrissat B."/>
            <person name="Van de Peer Y."/>
            <person name="Rouze P."/>
            <person name="Ellis J.G."/>
            <person name="Dodds P.N."/>
            <person name="Schein J.E."/>
            <person name="Zhong S."/>
            <person name="Hamelin R.C."/>
            <person name="Grigoriev I.V."/>
            <person name="Szabo L.J."/>
            <person name="Martin F."/>
        </authorList>
    </citation>
    <scope>NUCLEOTIDE SEQUENCE [LARGE SCALE GENOMIC DNA]</scope>
    <source>
        <strain evidence="3">98AG31 / pathotype 3-4-7</strain>
    </source>
</reference>
<dbReference type="AlphaFoldDB" id="F4RB52"/>
<dbReference type="RefSeq" id="XP_007406644.1">
    <property type="nucleotide sequence ID" value="XM_007406582.1"/>
</dbReference>
<feature type="region of interest" description="Disordered" evidence="1">
    <location>
        <begin position="150"/>
        <end position="172"/>
    </location>
</feature>
<proteinExistence type="predicted"/>
<dbReference type="VEuPathDB" id="FungiDB:MELLADRAFT_60546"/>
<feature type="region of interest" description="Disordered" evidence="1">
    <location>
        <begin position="1"/>
        <end position="58"/>
    </location>
</feature>